<gene>
    <name evidence="2" type="ORF">YBN1229_v1_0102</name>
</gene>
<organism evidence="2 3">
    <name type="scientific">Candidatus Filomicrobium marinum</name>
    <dbReference type="NCBI Taxonomy" id="1608628"/>
    <lineage>
        <taxon>Bacteria</taxon>
        <taxon>Pseudomonadati</taxon>
        <taxon>Pseudomonadota</taxon>
        <taxon>Alphaproteobacteria</taxon>
        <taxon>Hyphomicrobiales</taxon>
        <taxon>Hyphomicrobiaceae</taxon>
        <taxon>Filomicrobium</taxon>
    </lineage>
</organism>
<feature type="signal peptide" evidence="1">
    <location>
        <begin position="1"/>
        <end position="25"/>
    </location>
</feature>
<evidence type="ECO:0008006" key="4">
    <source>
        <dbReference type="Google" id="ProtNLM"/>
    </source>
</evidence>
<dbReference type="KEGG" id="fil:BN1229_v1_0099"/>
<feature type="chain" id="PRO_5002306010" description="IrrE N-terminal-like domain-containing protein" evidence="1">
    <location>
        <begin position="26"/>
        <end position="186"/>
    </location>
</feature>
<evidence type="ECO:0000313" key="3">
    <source>
        <dbReference type="Proteomes" id="UP000033187"/>
    </source>
</evidence>
<evidence type="ECO:0000313" key="2">
    <source>
        <dbReference type="EMBL" id="CPR14861.1"/>
    </source>
</evidence>
<dbReference type="OrthoDB" id="6402875at2"/>
<name>A0A0D6J9K7_9HYPH</name>
<dbReference type="EMBL" id="LN829119">
    <property type="protein sequence ID" value="CPR14861.1"/>
    <property type="molecule type" value="Genomic_DNA"/>
</dbReference>
<keyword evidence="1" id="KW-0732">Signal</keyword>
<dbReference type="Proteomes" id="UP000033187">
    <property type="component" value="Chromosome 1"/>
</dbReference>
<dbReference type="RefSeq" id="WP_139165304.1">
    <property type="nucleotide sequence ID" value="NZ_LN829118.1"/>
</dbReference>
<protein>
    <recommendedName>
        <fullName evidence="4">IrrE N-terminal-like domain-containing protein</fullName>
    </recommendedName>
</protein>
<accession>A0A0D6J9K7</accession>
<dbReference type="AlphaFoldDB" id="A0A0D6J9K7"/>
<reference evidence="3" key="1">
    <citation type="submission" date="2015-02" db="EMBL/GenBank/DDBJ databases">
        <authorList>
            <person name="Chooi Y.-H."/>
        </authorList>
    </citation>
    <scope>NUCLEOTIDE SEQUENCE [LARGE SCALE GENOMIC DNA]</scope>
    <source>
        <strain evidence="3">strain Y</strain>
    </source>
</reference>
<keyword evidence="3" id="KW-1185">Reference proteome</keyword>
<sequence length="186" mass="20736">MKRTLSAATASVLIAILFVASGAVAGKTAIKAPNEVTIAGLTVQCQDFRGRHVTTLKVDELGDVGRAWVVNMTPFIVMDSHLLMQLPVKLQLFFYAHECAHHILGHWYTPSVNNEIEADCWAIRYGRDTGLFRRQEVADFAPWLAASKGSRFGHLPGPRRAQSLLECFDNAEPLLLRSEQKTMFVR</sequence>
<proteinExistence type="predicted"/>
<evidence type="ECO:0000256" key="1">
    <source>
        <dbReference type="SAM" id="SignalP"/>
    </source>
</evidence>
<dbReference type="KEGG" id="fiy:BN1229_v1_0102"/>